<keyword evidence="2" id="KW-1185">Reference proteome</keyword>
<comment type="caution">
    <text evidence="1">The sequence shown here is derived from an EMBL/GenBank/DDBJ whole genome shotgun (WGS) entry which is preliminary data.</text>
</comment>
<gene>
    <name evidence="1" type="ORF">IWQ57_002584</name>
</gene>
<proteinExistence type="predicted"/>
<dbReference type="EMBL" id="JANBUJ010000696">
    <property type="protein sequence ID" value="KAJ2770607.1"/>
    <property type="molecule type" value="Genomic_DNA"/>
</dbReference>
<accession>A0ACC1JZK3</accession>
<evidence type="ECO:0000313" key="1">
    <source>
        <dbReference type="EMBL" id="KAJ2770607.1"/>
    </source>
</evidence>
<dbReference type="Proteomes" id="UP001140234">
    <property type="component" value="Unassembled WGS sequence"/>
</dbReference>
<organism evidence="1 2">
    <name type="scientific">Coemansia nantahalensis</name>
    <dbReference type="NCBI Taxonomy" id="2789366"/>
    <lineage>
        <taxon>Eukaryota</taxon>
        <taxon>Fungi</taxon>
        <taxon>Fungi incertae sedis</taxon>
        <taxon>Zoopagomycota</taxon>
        <taxon>Kickxellomycotina</taxon>
        <taxon>Kickxellomycetes</taxon>
        <taxon>Kickxellales</taxon>
        <taxon>Kickxellaceae</taxon>
        <taxon>Coemansia</taxon>
    </lineage>
</organism>
<evidence type="ECO:0000313" key="2">
    <source>
        <dbReference type="Proteomes" id="UP001140234"/>
    </source>
</evidence>
<reference evidence="1" key="1">
    <citation type="submission" date="2022-07" db="EMBL/GenBank/DDBJ databases">
        <title>Phylogenomic reconstructions and comparative analyses of Kickxellomycotina fungi.</title>
        <authorList>
            <person name="Reynolds N.K."/>
            <person name="Stajich J.E."/>
            <person name="Barry K."/>
            <person name="Grigoriev I.V."/>
            <person name="Crous P."/>
            <person name="Smith M.E."/>
        </authorList>
    </citation>
    <scope>NUCLEOTIDE SEQUENCE</scope>
    <source>
        <strain evidence="1">CBS 109366</strain>
    </source>
</reference>
<protein>
    <submittedName>
        <fullName evidence="1">Uncharacterized protein</fullName>
    </submittedName>
</protein>
<name>A0ACC1JZK3_9FUNG</name>
<sequence>MQKLPWKIIDRIVGYCVGPEHQRMCVLSDASSRTNPNPYLPFLGLCREWRAATMRFVHNPAAAPPACDAAVDLDAPPSPVKPRHLVRKTPRSPLQDAPAKARFGWFRK</sequence>